<comment type="caution">
    <text evidence="7">The sequence shown here is derived from an EMBL/GenBank/DDBJ whole genome shotgun (WGS) entry which is preliminary data.</text>
</comment>
<reference evidence="7" key="1">
    <citation type="submission" date="2022-08" db="EMBL/GenBank/DDBJ databases">
        <authorList>
            <person name="Gutierrez-Valencia J."/>
        </authorList>
    </citation>
    <scope>NUCLEOTIDE SEQUENCE</scope>
</reference>
<evidence type="ECO:0000256" key="2">
    <source>
        <dbReference type="ARBA" id="ARBA00022786"/>
    </source>
</evidence>
<evidence type="ECO:0000256" key="4">
    <source>
        <dbReference type="SAM" id="Coils"/>
    </source>
</evidence>
<keyword evidence="4" id="KW-0175">Coiled coil</keyword>
<dbReference type="Proteomes" id="UP001154282">
    <property type="component" value="Unassembled WGS sequence"/>
</dbReference>
<evidence type="ECO:0000256" key="1">
    <source>
        <dbReference type="ARBA" id="ARBA00004906"/>
    </source>
</evidence>
<dbReference type="PROSITE" id="PS51649">
    <property type="entry name" value="NPH3"/>
    <property type="match status" value="1"/>
</dbReference>
<keyword evidence="2" id="KW-0833">Ubl conjugation pathway</keyword>
<dbReference type="Pfam" id="PF03000">
    <property type="entry name" value="NPH3"/>
    <property type="match status" value="1"/>
</dbReference>
<feature type="region of interest" description="Disordered" evidence="5">
    <location>
        <begin position="1"/>
        <end position="21"/>
    </location>
</feature>
<dbReference type="PANTHER" id="PTHR32370">
    <property type="entry name" value="OS12G0117600 PROTEIN"/>
    <property type="match status" value="1"/>
</dbReference>
<feature type="compositionally biased region" description="Low complexity" evidence="5">
    <location>
        <begin position="184"/>
        <end position="196"/>
    </location>
</feature>
<feature type="region of interest" description="Disordered" evidence="5">
    <location>
        <begin position="184"/>
        <end position="204"/>
    </location>
</feature>
<organism evidence="7 8">
    <name type="scientific">Linum tenue</name>
    <dbReference type="NCBI Taxonomy" id="586396"/>
    <lineage>
        <taxon>Eukaryota</taxon>
        <taxon>Viridiplantae</taxon>
        <taxon>Streptophyta</taxon>
        <taxon>Embryophyta</taxon>
        <taxon>Tracheophyta</taxon>
        <taxon>Spermatophyta</taxon>
        <taxon>Magnoliopsida</taxon>
        <taxon>eudicotyledons</taxon>
        <taxon>Gunneridae</taxon>
        <taxon>Pentapetalae</taxon>
        <taxon>rosids</taxon>
        <taxon>fabids</taxon>
        <taxon>Malpighiales</taxon>
        <taxon>Linaceae</taxon>
        <taxon>Linum</taxon>
    </lineage>
</organism>
<proteinExistence type="inferred from homology"/>
<comment type="similarity">
    <text evidence="3">Belongs to the NPH3 family.</text>
</comment>
<feature type="domain" description="NPH3" evidence="6">
    <location>
        <begin position="221"/>
        <end position="480"/>
    </location>
</feature>
<dbReference type="AlphaFoldDB" id="A0AAV0J7X6"/>
<comment type="pathway">
    <text evidence="1">Protein modification; protein ubiquitination.</text>
</comment>
<sequence>MLPNATPRKGRCQPAMSSSSSSSTHHLLSDLAIHVNSQETFFLNEKIVCAYLGRLRKIIKQEKRRTQIKISGVEIDDFPCGPSGFELVAGFCYNGGRVRLSASNVSLLHCSAVFLGMTDKVRSGNLLSQTEDFLEGMLDWPLPDVVSCLKTCDSFFPYADSLGLLQKLVSGLLVKIAGGRCNSADNSSASSPSSSPFDDQESPRSKLRFSFSSSKPGGRVEWWFDDLVRLSPLAIEMLVKTLGSYGSENNSLTLTRFLLHYLNKHKNWVRHKSELPSRVYSGLADTAIHGVILGGRVAFSYRGLLWVFRVLCGFGPTKACEEELERMIGESLDEARLDDLLVCGNGGGGGSVYDVDLVIRLVRIFVNSMNQNQSQKMRRVVRVIDEYLREISPDHNLNMPKFVEVAESLPKSARDSFDGVYRAIDIYLESHPTLSFKERSRLCRCLNFDKLSMETCKEIAKNPKFPPTVAVQALMSKTSMLPTPLMPPSPAQGDHHHHHHHRQGVHDKTVEIISKSASLSESPRMAKVKEKKKNVGLPDLHVKLDKYTCSPARGTQAKRQVVVPVSEDKGEKMEMNIVRMQKRVVELERACTEMKNQMSRTTTEHHNDSGPPYDGDAGGGLKLMAVLPSSCGESLGRICF</sequence>
<dbReference type="InterPro" id="IPR011333">
    <property type="entry name" value="SKP1/BTB/POZ_sf"/>
</dbReference>
<evidence type="ECO:0000256" key="5">
    <source>
        <dbReference type="SAM" id="MobiDB-lite"/>
    </source>
</evidence>
<dbReference type="InterPro" id="IPR043454">
    <property type="entry name" value="NPH3/RPT2-like"/>
</dbReference>
<dbReference type="EMBL" id="CAMGYJ010000004">
    <property type="protein sequence ID" value="CAI0405090.1"/>
    <property type="molecule type" value="Genomic_DNA"/>
</dbReference>
<protein>
    <recommendedName>
        <fullName evidence="6">NPH3 domain-containing protein</fullName>
    </recommendedName>
</protein>
<evidence type="ECO:0000259" key="6">
    <source>
        <dbReference type="PROSITE" id="PS51649"/>
    </source>
</evidence>
<accession>A0AAV0J7X6</accession>
<dbReference type="InterPro" id="IPR027356">
    <property type="entry name" value="NPH3_dom"/>
</dbReference>
<gene>
    <name evidence="7" type="ORF">LITE_LOCUS12761</name>
</gene>
<keyword evidence="8" id="KW-1185">Reference proteome</keyword>
<evidence type="ECO:0000256" key="3">
    <source>
        <dbReference type="PROSITE-ProRule" id="PRU00982"/>
    </source>
</evidence>
<evidence type="ECO:0000313" key="8">
    <source>
        <dbReference type="Proteomes" id="UP001154282"/>
    </source>
</evidence>
<feature type="region of interest" description="Disordered" evidence="5">
    <location>
        <begin position="484"/>
        <end position="507"/>
    </location>
</feature>
<dbReference type="SUPFAM" id="SSF54695">
    <property type="entry name" value="POZ domain"/>
    <property type="match status" value="1"/>
</dbReference>
<evidence type="ECO:0000313" key="7">
    <source>
        <dbReference type="EMBL" id="CAI0405090.1"/>
    </source>
</evidence>
<feature type="coiled-coil region" evidence="4">
    <location>
        <begin position="570"/>
        <end position="604"/>
    </location>
</feature>
<name>A0AAV0J7X6_9ROSI</name>